<keyword evidence="2" id="KW-0812">Transmembrane</keyword>
<accession>A0ABP6GF91</accession>
<sequence length="316" mass="32089">MSGSGVRMRGSALVLLLALVLALAHPAAGRAADGPRAALDRAAAPKGASVTVTGAGWPPSALLTLLLCGQNMTGGTNACANADGRAVTTASDGTFRGSLPVAAPPVPCPCVVHVATVSAPAAAADAPLTVTGHPVAPLPQGSGQERLSVLEARLEGSGGLLTWFGAPPKRRLVVTVADLGAAPVKDPRFRLGVARGVLAPTWEERPWRGTLAPGARQRIALDVELAAGAYGPYAVSLEYGGRLLVEQPWDVPRPWGVTLFWVLLGTVVPLALFRAGMAVVDRLRPRRPVAPAPAPGEAPALPWFAPGSGPPAAGPG</sequence>
<evidence type="ECO:0008006" key="6">
    <source>
        <dbReference type="Google" id="ProtNLM"/>
    </source>
</evidence>
<keyword evidence="5" id="KW-1185">Reference proteome</keyword>
<feature type="compositionally biased region" description="Low complexity" evidence="1">
    <location>
        <begin position="297"/>
        <end position="307"/>
    </location>
</feature>
<proteinExistence type="predicted"/>
<evidence type="ECO:0000256" key="1">
    <source>
        <dbReference type="SAM" id="MobiDB-lite"/>
    </source>
</evidence>
<gene>
    <name evidence="4" type="ORF">GCM10010315_48350</name>
</gene>
<protein>
    <recommendedName>
        <fullName evidence="6">Neocarzinostatin family protein</fullName>
    </recommendedName>
</protein>
<evidence type="ECO:0000313" key="5">
    <source>
        <dbReference type="Proteomes" id="UP001500886"/>
    </source>
</evidence>
<feature type="region of interest" description="Disordered" evidence="1">
    <location>
        <begin position="290"/>
        <end position="316"/>
    </location>
</feature>
<feature type="chain" id="PRO_5046886206" description="Neocarzinostatin family protein" evidence="3">
    <location>
        <begin position="32"/>
        <end position="316"/>
    </location>
</feature>
<name>A0ABP6GF91_9ACTN</name>
<keyword evidence="2" id="KW-0472">Membrane</keyword>
<evidence type="ECO:0000256" key="3">
    <source>
        <dbReference type="SAM" id="SignalP"/>
    </source>
</evidence>
<dbReference type="EMBL" id="BAAASL010000020">
    <property type="protein sequence ID" value="GAA2722669.1"/>
    <property type="molecule type" value="Genomic_DNA"/>
</dbReference>
<dbReference type="SUPFAM" id="SSF49319">
    <property type="entry name" value="Actinoxanthin-like"/>
    <property type="match status" value="1"/>
</dbReference>
<evidence type="ECO:0000313" key="4">
    <source>
        <dbReference type="EMBL" id="GAA2722669.1"/>
    </source>
</evidence>
<keyword evidence="3" id="KW-0732">Signal</keyword>
<dbReference type="Gene3D" id="2.60.40.230">
    <property type="entry name" value="Neocarzinostatin-like"/>
    <property type="match status" value="1"/>
</dbReference>
<dbReference type="RefSeq" id="WP_344437805.1">
    <property type="nucleotide sequence ID" value="NZ_BAAASL010000020.1"/>
</dbReference>
<organism evidence="4 5">
    <name type="scientific">Streptomyces luteosporeus</name>
    <dbReference type="NCBI Taxonomy" id="173856"/>
    <lineage>
        <taxon>Bacteria</taxon>
        <taxon>Bacillati</taxon>
        <taxon>Actinomycetota</taxon>
        <taxon>Actinomycetes</taxon>
        <taxon>Kitasatosporales</taxon>
        <taxon>Streptomycetaceae</taxon>
        <taxon>Streptomyces</taxon>
    </lineage>
</organism>
<reference evidence="5" key="1">
    <citation type="journal article" date="2019" name="Int. J. Syst. Evol. Microbiol.">
        <title>The Global Catalogue of Microorganisms (GCM) 10K type strain sequencing project: providing services to taxonomists for standard genome sequencing and annotation.</title>
        <authorList>
            <consortium name="The Broad Institute Genomics Platform"/>
            <consortium name="The Broad Institute Genome Sequencing Center for Infectious Disease"/>
            <person name="Wu L."/>
            <person name="Ma J."/>
        </authorList>
    </citation>
    <scope>NUCLEOTIDE SEQUENCE [LARGE SCALE GENOMIC DNA]</scope>
    <source>
        <strain evidence="5">JCM 4542</strain>
    </source>
</reference>
<evidence type="ECO:0000256" key="2">
    <source>
        <dbReference type="SAM" id="Phobius"/>
    </source>
</evidence>
<feature type="signal peptide" evidence="3">
    <location>
        <begin position="1"/>
        <end position="31"/>
    </location>
</feature>
<dbReference type="InterPro" id="IPR027273">
    <property type="entry name" value="Neocarzinostatin-like"/>
</dbReference>
<dbReference type="Proteomes" id="UP001500886">
    <property type="component" value="Unassembled WGS sequence"/>
</dbReference>
<keyword evidence="2" id="KW-1133">Transmembrane helix</keyword>
<feature type="transmembrane region" description="Helical" evidence="2">
    <location>
        <begin position="255"/>
        <end position="277"/>
    </location>
</feature>
<comment type="caution">
    <text evidence="4">The sequence shown here is derived from an EMBL/GenBank/DDBJ whole genome shotgun (WGS) entry which is preliminary data.</text>
</comment>